<proteinExistence type="predicted"/>
<dbReference type="EMBL" id="CM047897">
    <property type="protein sequence ID" value="KAJ0113106.1"/>
    <property type="molecule type" value="Genomic_DNA"/>
</dbReference>
<gene>
    <name evidence="1" type="ORF">Patl1_00989</name>
</gene>
<sequence>MYANGSLRHIPGSHLFWIVRWLEVVGPLKVRWYRFDGAVWFQTVDSTVNHPMWLASACSSSVASACGCGSALKLWPIN</sequence>
<accession>A0ACC1CBR9</accession>
<reference evidence="2" key="1">
    <citation type="journal article" date="2023" name="G3 (Bethesda)">
        <title>Genome assembly and association tests identify interacting loci associated with vigor, precocity, and sex in interspecific pistachio rootstocks.</title>
        <authorList>
            <person name="Palmer W."/>
            <person name="Jacygrad E."/>
            <person name="Sagayaradj S."/>
            <person name="Cavanaugh K."/>
            <person name="Han R."/>
            <person name="Bertier L."/>
            <person name="Beede B."/>
            <person name="Kafkas S."/>
            <person name="Golino D."/>
            <person name="Preece J."/>
            <person name="Michelmore R."/>
        </authorList>
    </citation>
    <scope>NUCLEOTIDE SEQUENCE [LARGE SCALE GENOMIC DNA]</scope>
</reference>
<dbReference type="Proteomes" id="UP001164250">
    <property type="component" value="Chromosome 1"/>
</dbReference>
<protein>
    <submittedName>
        <fullName evidence="1">Uncharacterized protein</fullName>
    </submittedName>
</protein>
<comment type="caution">
    <text evidence="1">The sequence shown here is derived from an EMBL/GenBank/DDBJ whole genome shotgun (WGS) entry which is preliminary data.</text>
</comment>
<evidence type="ECO:0000313" key="1">
    <source>
        <dbReference type="EMBL" id="KAJ0113106.1"/>
    </source>
</evidence>
<evidence type="ECO:0000313" key="2">
    <source>
        <dbReference type="Proteomes" id="UP001164250"/>
    </source>
</evidence>
<keyword evidence="2" id="KW-1185">Reference proteome</keyword>
<organism evidence="1 2">
    <name type="scientific">Pistacia atlantica</name>
    <dbReference type="NCBI Taxonomy" id="434234"/>
    <lineage>
        <taxon>Eukaryota</taxon>
        <taxon>Viridiplantae</taxon>
        <taxon>Streptophyta</taxon>
        <taxon>Embryophyta</taxon>
        <taxon>Tracheophyta</taxon>
        <taxon>Spermatophyta</taxon>
        <taxon>Magnoliopsida</taxon>
        <taxon>eudicotyledons</taxon>
        <taxon>Gunneridae</taxon>
        <taxon>Pentapetalae</taxon>
        <taxon>rosids</taxon>
        <taxon>malvids</taxon>
        <taxon>Sapindales</taxon>
        <taxon>Anacardiaceae</taxon>
        <taxon>Pistacia</taxon>
    </lineage>
</organism>
<name>A0ACC1CBR9_9ROSI</name>